<feature type="region of interest" description="Disordered" evidence="24">
    <location>
        <begin position="415"/>
        <end position="486"/>
    </location>
</feature>
<dbReference type="GO" id="GO:0015293">
    <property type="term" value="F:symporter activity"/>
    <property type="evidence" value="ECO:0007669"/>
    <property type="project" value="UniProtKB-KW"/>
</dbReference>
<dbReference type="GO" id="GO:0005886">
    <property type="term" value="C:plasma membrane"/>
    <property type="evidence" value="ECO:0007669"/>
    <property type="project" value="UniProtKB-SubCell"/>
</dbReference>
<keyword evidence="9 25" id="KW-0812">Transmembrane</keyword>
<evidence type="ECO:0000256" key="9">
    <source>
        <dbReference type="ARBA" id="ARBA00022692"/>
    </source>
</evidence>
<dbReference type="PANTHER" id="PTHR10846:SF36">
    <property type="entry name" value="SODIUM_POTASSIUM_CALCIUM EXCHANGER 1"/>
    <property type="match status" value="1"/>
</dbReference>
<dbReference type="AlphaFoldDB" id="A0A3Q1FGL8"/>
<sequence length="683" mass="75816">MYCTRRKRLQLSRVLFLLSGVFLCTLYQLTISARLYEPLPMPQIGEDFGEGSTEGVEEATVEPGGLEEPLTATHELEPTDQTTPEMVHQTDTTSDFKASTTTESPLLPTTNRTIVHCIYVAPEPPPETPTAAPAPPVTTITPATPGEAPHIKGEYPEDIFSIEDRRRGWVILHVIGMMYMFVSLAIVCDEFFVPALGVITDKLAISDDVAGATFMAAGGSAPELFTSLIGVFIAHSNVGIGTIVGSAVFNILFVIGMCALFSREVLHLTWWPLFRDVSFYILGLILLIIFFLDNVIMWWESMMLVAGYTTYVIFMKFNVQLEKAFKTQLHKHKSIVKVIAVEEPEKTNGDGEDNAPPAPEDKNRLKLKPSLQRGGSSASLHNSTMRNTIFQLMIHTLDPIGQKFKDKAETLNNVARRKAESKPQDKGEEDVPAKQDGSGGSEDSDSDEEDSDDDSDESSEDEDDEDEDDTDDEEDEKEDEPLSLEWPGTRRKQATYLFLLPIVFPLWLTVPDVRNQKSRKFFVLTFLGSIMWIAVFSYLMVWWAHQVGETIGISEEIMGLTILAAGTSIPDLITSVIVARKGLGDMAVSSSVGSNIFDITVLPVPWLLYSSFHGFAPVAVSSNGLFCAIVLLFLMLLFVIISIATCKWKMNKVLGFTMFLLYFIFLVLSVMLEDRIIICPVSI</sequence>
<keyword evidence="15 25" id="KW-0472">Membrane</keyword>
<evidence type="ECO:0000256" key="25">
    <source>
        <dbReference type="SAM" id="Phobius"/>
    </source>
</evidence>
<feature type="transmembrane region" description="Helical" evidence="25">
    <location>
        <begin position="521"/>
        <end position="545"/>
    </location>
</feature>
<dbReference type="GeneTree" id="ENSGT01030000234532"/>
<keyword evidence="4" id="KW-0050">Antiport</keyword>
<organism evidence="27 28">
    <name type="scientific">Acanthochromis polyacanthus</name>
    <name type="common">spiny chromis</name>
    <dbReference type="NCBI Taxonomy" id="80966"/>
    <lineage>
        <taxon>Eukaryota</taxon>
        <taxon>Metazoa</taxon>
        <taxon>Chordata</taxon>
        <taxon>Craniata</taxon>
        <taxon>Vertebrata</taxon>
        <taxon>Euteleostomi</taxon>
        <taxon>Actinopterygii</taxon>
        <taxon>Neopterygii</taxon>
        <taxon>Teleostei</taxon>
        <taxon>Neoteleostei</taxon>
        <taxon>Acanthomorphata</taxon>
        <taxon>Ovalentaria</taxon>
        <taxon>Pomacentridae</taxon>
        <taxon>Acanthochromis</taxon>
    </lineage>
</organism>
<evidence type="ECO:0000259" key="26">
    <source>
        <dbReference type="Pfam" id="PF01699"/>
    </source>
</evidence>
<comment type="similarity">
    <text evidence="2">Belongs to the Ca(2+):cation antiporter (CaCA) (TC 2.A.19) family. SLC24A subfamily.</text>
</comment>
<evidence type="ECO:0000313" key="28">
    <source>
        <dbReference type="Proteomes" id="UP000257200"/>
    </source>
</evidence>
<evidence type="ECO:0000256" key="19">
    <source>
        <dbReference type="ARBA" id="ARBA00040585"/>
    </source>
</evidence>
<keyword evidence="7" id="KW-0109">Calcium transport</keyword>
<feature type="domain" description="Sodium/calcium exchanger membrane region" evidence="26">
    <location>
        <begin position="174"/>
        <end position="315"/>
    </location>
</feature>
<feature type="transmembrane region" description="Helical" evidence="25">
    <location>
        <begin position="169"/>
        <end position="188"/>
    </location>
</feature>
<keyword evidence="14" id="KW-0406">Ion transport</keyword>
<keyword evidence="10" id="KW-0677">Repeat</keyword>
<keyword evidence="11" id="KW-0106">Calcium</keyword>
<keyword evidence="28" id="KW-1185">Reference proteome</keyword>
<feature type="compositionally biased region" description="Acidic residues" evidence="24">
    <location>
        <begin position="442"/>
        <end position="482"/>
    </location>
</feature>
<evidence type="ECO:0000256" key="8">
    <source>
        <dbReference type="ARBA" id="ARBA00022606"/>
    </source>
</evidence>
<evidence type="ECO:0000256" key="23">
    <source>
        <dbReference type="ARBA" id="ARBA00045976"/>
    </source>
</evidence>
<evidence type="ECO:0000256" key="7">
    <source>
        <dbReference type="ARBA" id="ARBA00022568"/>
    </source>
</evidence>
<feature type="transmembrane region" description="Helical" evidence="25">
    <location>
        <begin position="653"/>
        <end position="672"/>
    </location>
</feature>
<dbReference type="Proteomes" id="UP000257200">
    <property type="component" value="Unplaced"/>
</dbReference>
<evidence type="ECO:0000256" key="3">
    <source>
        <dbReference type="ARBA" id="ARBA00022448"/>
    </source>
</evidence>
<comment type="function">
    <text evidence="23">Calcium, potassium:sodium antiporter that transports 1 Ca(2+) and 1 K(+) in exchange for 4 Na(+). Critical component of the visual transduction cascade, controlling the calcium concentration of outer segments during light and darkness. Light causes a rapid lowering of cytosolic free calcium in the outer segment of both retinal rod and cone photoreceptors and the light-induced lowering of calcium is caused by extrusion via this protein which plays a key role in the process of light adaptation.</text>
</comment>
<dbReference type="InterPro" id="IPR004481">
    <property type="entry name" value="K/Na/Ca-exchanger"/>
</dbReference>
<keyword evidence="12" id="KW-0769">Symport</keyword>
<dbReference type="STRING" id="80966.ENSAPOP00000006200"/>
<proteinExistence type="inferred from homology"/>
<reference evidence="27" key="2">
    <citation type="submission" date="2025-09" db="UniProtKB">
        <authorList>
            <consortium name="Ensembl"/>
        </authorList>
    </citation>
    <scope>IDENTIFICATION</scope>
</reference>
<name>A0A3Q1FGL8_9TELE</name>
<dbReference type="Gene3D" id="1.20.1420.30">
    <property type="entry name" value="NCX, central ion-binding region"/>
    <property type="match status" value="2"/>
</dbReference>
<feature type="compositionally biased region" description="Polar residues" evidence="24">
    <location>
        <begin position="373"/>
        <end position="382"/>
    </location>
</feature>
<evidence type="ECO:0000256" key="11">
    <source>
        <dbReference type="ARBA" id="ARBA00022837"/>
    </source>
</evidence>
<protein>
    <recommendedName>
        <fullName evidence="19">Sodium/potassium/calcium exchanger 1</fullName>
    </recommendedName>
    <alternativeName>
        <fullName evidence="20">Na(+)/K(+)/Ca(2+)-exchange protein 1</fullName>
    </alternativeName>
    <alternativeName>
        <fullName evidence="21">Retinal rod Na-Ca+K exchanger</fullName>
    </alternativeName>
    <alternativeName>
        <fullName evidence="22">Solute carrier family 24 member 1</fullName>
    </alternativeName>
</protein>
<feature type="region of interest" description="Disordered" evidence="24">
    <location>
        <begin position="346"/>
        <end position="382"/>
    </location>
</feature>
<evidence type="ECO:0000256" key="4">
    <source>
        <dbReference type="ARBA" id="ARBA00022449"/>
    </source>
</evidence>
<dbReference type="GO" id="GO:0060291">
    <property type="term" value="P:long-term synaptic potentiation"/>
    <property type="evidence" value="ECO:0007669"/>
    <property type="project" value="TreeGrafter"/>
</dbReference>
<dbReference type="FunFam" id="1.20.1420.30:FF:000002">
    <property type="entry name" value="Sodium/potassium/calcium exchanger 2 isoform 1"/>
    <property type="match status" value="1"/>
</dbReference>
<dbReference type="FunFam" id="1.20.1420.30:FF:000004">
    <property type="entry name" value="Sodium/potassium/calcium exchanger 2 isoform 1"/>
    <property type="match status" value="1"/>
</dbReference>
<comment type="catalytic activity">
    <reaction evidence="18">
        <text>Ca(2+)(out) + K(+)(out) + 4 Na(+)(in) = Ca(2+)(in) + K(+)(in) + 4 Na(+)(out)</text>
        <dbReference type="Rhea" id="RHEA:69967"/>
        <dbReference type="ChEBI" id="CHEBI:29101"/>
        <dbReference type="ChEBI" id="CHEBI:29103"/>
        <dbReference type="ChEBI" id="CHEBI:29108"/>
    </reaction>
</comment>
<evidence type="ECO:0000256" key="10">
    <source>
        <dbReference type="ARBA" id="ARBA00022737"/>
    </source>
</evidence>
<keyword evidence="5" id="KW-1003">Cell membrane</keyword>
<evidence type="ECO:0000256" key="13">
    <source>
        <dbReference type="ARBA" id="ARBA00022989"/>
    </source>
</evidence>
<keyword evidence="6" id="KW-0597">Phosphoprotein</keyword>
<dbReference type="GO" id="GO:0006874">
    <property type="term" value="P:intracellular calcium ion homeostasis"/>
    <property type="evidence" value="ECO:0007669"/>
    <property type="project" value="TreeGrafter"/>
</dbReference>
<dbReference type="NCBIfam" id="TIGR00367">
    <property type="entry name" value="calcium/sodium antiporter"/>
    <property type="match status" value="1"/>
</dbReference>
<evidence type="ECO:0000313" key="27">
    <source>
        <dbReference type="Ensembl" id="ENSAPOP00000006200.1"/>
    </source>
</evidence>
<evidence type="ECO:0000256" key="15">
    <source>
        <dbReference type="ARBA" id="ARBA00023136"/>
    </source>
</evidence>
<evidence type="ECO:0000256" key="17">
    <source>
        <dbReference type="ARBA" id="ARBA00023305"/>
    </source>
</evidence>
<dbReference type="InterPro" id="IPR044880">
    <property type="entry name" value="NCX_ion-bd_dom_sf"/>
</dbReference>
<feature type="domain" description="Sodium/calcium exchanger membrane region" evidence="26">
    <location>
        <begin position="523"/>
        <end position="670"/>
    </location>
</feature>
<dbReference type="Ensembl" id="ENSAPOT00000007063.1">
    <property type="protein sequence ID" value="ENSAPOP00000006200.1"/>
    <property type="gene ID" value="ENSAPOG00000008141.1"/>
</dbReference>
<reference evidence="27" key="1">
    <citation type="submission" date="2025-08" db="UniProtKB">
        <authorList>
            <consortium name="Ensembl"/>
        </authorList>
    </citation>
    <scope>IDENTIFICATION</scope>
</reference>
<feature type="region of interest" description="Disordered" evidence="24">
    <location>
        <begin position="46"/>
        <end position="69"/>
    </location>
</feature>
<evidence type="ECO:0000256" key="14">
    <source>
        <dbReference type="ARBA" id="ARBA00023065"/>
    </source>
</evidence>
<evidence type="ECO:0000256" key="5">
    <source>
        <dbReference type="ARBA" id="ARBA00022475"/>
    </source>
</evidence>
<comment type="subcellular location">
    <subcellularLocation>
        <location evidence="1">Cell membrane</location>
        <topology evidence="1">Multi-pass membrane protein</topology>
    </subcellularLocation>
</comment>
<evidence type="ECO:0000256" key="1">
    <source>
        <dbReference type="ARBA" id="ARBA00004651"/>
    </source>
</evidence>
<evidence type="ECO:0000256" key="12">
    <source>
        <dbReference type="ARBA" id="ARBA00022847"/>
    </source>
</evidence>
<dbReference type="GO" id="GO:0005262">
    <property type="term" value="F:calcium channel activity"/>
    <property type="evidence" value="ECO:0007669"/>
    <property type="project" value="TreeGrafter"/>
</dbReference>
<dbReference type="InParanoid" id="A0A3Q1FGL8"/>
<evidence type="ECO:0000256" key="21">
    <source>
        <dbReference type="ARBA" id="ARBA00042297"/>
    </source>
</evidence>
<evidence type="ECO:0000256" key="16">
    <source>
        <dbReference type="ARBA" id="ARBA00023180"/>
    </source>
</evidence>
<dbReference type="GO" id="GO:0008273">
    <property type="term" value="F:calcium, potassium:sodium antiporter activity"/>
    <property type="evidence" value="ECO:0007669"/>
    <property type="project" value="TreeGrafter"/>
</dbReference>
<dbReference type="GO" id="GO:0060292">
    <property type="term" value="P:long-term synaptic depression"/>
    <property type="evidence" value="ECO:0007669"/>
    <property type="project" value="TreeGrafter"/>
</dbReference>
<feature type="transmembrane region" description="Helical" evidence="25">
    <location>
        <begin position="586"/>
        <end position="609"/>
    </location>
</feature>
<dbReference type="GO" id="GO:0007601">
    <property type="term" value="P:visual perception"/>
    <property type="evidence" value="ECO:0007669"/>
    <property type="project" value="UniProtKB-KW"/>
</dbReference>
<keyword evidence="17" id="KW-0844">Vision</keyword>
<keyword evidence="13 25" id="KW-1133">Transmembrane helix</keyword>
<keyword evidence="8" id="KW-0716">Sensory transduction</keyword>
<feature type="transmembrane region" description="Helical" evidence="25">
    <location>
        <begin position="615"/>
        <end position="641"/>
    </location>
</feature>
<feature type="transmembrane region" description="Helical" evidence="25">
    <location>
        <begin position="557"/>
        <end position="579"/>
    </location>
</feature>
<evidence type="ECO:0000256" key="24">
    <source>
        <dbReference type="SAM" id="MobiDB-lite"/>
    </source>
</evidence>
<dbReference type="Pfam" id="PF01699">
    <property type="entry name" value="Na_Ca_ex"/>
    <property type="match status" value="2"/>
</dbReference>
<evidence type="ECO:0000256" key="6">
    <source>
        <dbReference type="ARBA" id="ARBA00022553"/>
    </source>
</evidence>
<feature type="transmembrane region" description="Helical" evidence="25">
    <location>
        <begin position="209"/>
        <end position="234"/>
    </location>
</feature>
<dbReference type="PANTHER" id="PTHR10846">
    <property type="entry name" value="SODIUM/POTASSIUM/CALCIUM EXCHANGER"/>
    <property type="match status" value="1"/>
</dbReference>
<keyword evidence="3" id="KW-0813">Transport</keyword>
<evidence type="ECO:0000256" key="22">
    <source>
        <dbReference type="ARBA" id="ARBA00042684"/>
    </source>
</evidence>
<keyword evidence="16" id="KW-0325">Glycoprotein</keyword>
<accession>A0A3Q1FGL8</accession>
<dbReference type="InterPro" id="IPR004837">
    <property type="entry name" value="NaCa_Exmemb"/>
</dbReference>
<feature type="transmembrane region" description="Helical" evidence="25">
    <location>
        <begin position="273"/>
        <end position="292"/>
    </location>
</feature>
<evidence type="ECO:0000256" key="18">
    <source>
        <dbReference type="ARBA" id="ARBA00033627"/>
    </source>
</evidence>
<feature type="transmembrane region" description="Helical" evidence="25">
    <location>
        <begin position="240"/>
        <end position="261"/>
    </location>
</feature>
<feature type="compositionally biased region" description="Basic and acidic residues" evidence="24">
    <location>
        <begin position="417"/>
        <end position="433"/>
    </location>
</feature>
<evidence type="ECO:0000256" key="20">
    <source>
        <dbReference type="ARBA" id="ARBA00042035"/>
    </source>
</evidence>
<evidence type="ECO:0000256" key="2">
    <source>
        <dbReference type="ARBA" id="ARBA00005364"/>
    </source>
</evidence>